<gene>
    <name evidence="1" type="ORF">SAMN05660826_02355</name>
</gene>
<sequence>MNQYLNSPPRVKQKIEKLLSGEGLTEMIESTSALRDLKYENGSINESAMWGLFLFGGYLTPKSKKIDSTFGQWVCELYPPNKEVLAFYRTTIINWLKGLGFEYGKIEQMLEYLFEKKGEAFERDFNEILLKVSSYHTFADEAEKVYQAFVLGMLSVLGERYEIKSERESGFGRYDVVIIDRKVPRAIIMEFKVSEDDLAKDALKALEQIENKKYEADLRDRGIMDIAKAGIALKGKSCSCRVA</sequence>
<keyword evidence="2" id="KW-1185">Reference proteome</keyword>
<dbReference type="InterPro" id="IPR012547">
    <property type="entry name" value="PDDEXK_9"/>
</dbReference>
<evidence type="ECO:0000313" key="2">
    <source>
        <dbReference type="Proteomes" id="UP000184375"/>
    </source>
</evidence>
<dbReference type="AlphaFoldDB" id="A0A1M7MP91"/>
<dbReference type="STRING" id="447595.SAMN05660826_02355"/>
<accession>A0A1M7MP91</accession>
<evidence type="ECO:0000313" key="1">
    <source>
        <dbReference type="EMBL" id="SHM92339.1"/>
    </source>
</evidence>
<dbReference type="Proteomes" id="UP000184375">
    <property type="component" value="Unassembled WGS sequence"/>
</dbReference>
<dbReference type="Pfam" id="PF08011">
    <property type="entry name" value="PDDEXK_9"/>
    <property type="match status" value="1"/>
</dbReference>
<name>A0A1M7MP91_9FIRM</name>
<dbReference type="PANTHER" id="PTHR34825">
    <property type="entry name" value="CONSERVED PROTEIN, WITH A WEAK D-GALACTARATE DEHYDRATASE/ALTRONATE HYDROLASE DOMAIN"/>
    <property type="match status" value="1"/>
</dbReference>
<dbReference type="EMBL" id="FRCR01000025">
    <property type="protein sequence ID" value="SHM92339.1"/>
    <property type="molecule type" value="Genomic_DNA"/>
</dbReference>
<reference evidence="2" key="1">
    <citation type="submission" date="2016-11" db="EMBL/GenBank/DDBJ databases">
        <authorList>
            <person name="Varghese N."/>
            <person name="Submissions S."/>
        </authorList>
    </citation>
    <scope>NUCLEOTIDE SEQUENCE [LARGE SCALE GENOMIC DNA]</scope>
    <source>
        <strain evidence="2">DSM 18802</strain>
    </source>
</reference>
<protein>
    <submittedName>
        <fullName evidence="1">PD-(D/E)XK nuclease superfamily protein</fullName>
    </submittedName>
</protein>
<proteinExistence type="predicted"/>
<dbReference type="PANTHER" id="PTHR34825:SF1">
    <property type="entry name" value="AAA-ATPASE-LIKE DOMAIN-CONTAINING PROTEIN"/>
    <property type="match status" value="1"/>
</dbReference>
<organism evidence="1 2">
    <name type="scientific">Caldanaerovirga acetigignens</name>
    <dbReference type="NCBI Taxonomy" id="447595"/>
    <lineage>
        <taxon>Bacteria</taxon>
        <taxon>Bacillati</taxon>
        <taxon>Bacillota</taxon>
        <taxon>Clostridia</taxon>
        <taxon>Thermosediminibacterales</taxon>
        <taxon>Thermosediminibacteraceae</taxon>
        <taxon>Caldanaerovirga</taxon>
    </lineage>
</organism>